<evidence type="ECO:0000313" key="1">
    <source>
        <dbReference type="EMBL" id="SHH23461.1"/>
    </source>
</evidence>
<organism evidence="1 2">
    <name type="scientific">Flavobacterium johnsoniae</name>
    <name type="common">Cytophaga johnsonae</name>
    <dbReference type="NCBI Taxonomy" id="986"/>
    <lineage>
        <taxon>Bacteria</taxon>
        <taxon>Pseudomonadati</taxon>
        <taxon>Bacteroidota</taxon>
        <taxon>Flavobacteriia</taxon>
        <taxon>Flavobacteriales</taxon>
        <taxon>Flavobacteriaceae</taxon>
        <taxon>Flavobacterium</taxon>
    </lineage>
</organism>
<protein>
    <recommendedName>
        <fullName evidence="3">Lipoprotein</fullName>
    </recommendedName>
</protein>
<gene>
    <name evidence="1" type="ORF">SAMN05444388_10877</name>
</gene>
<dbReference type="PROSITE" id="PS51257">
    <property type="entry name" value="PROKAR_LIPOPROTEIN"/>
    <property type="match status" value="1"/>
</dbReference>
<reference evidence="1 2" key="1">
    <citation type="submission" date="2016-11" db="EMBL/GenBank/DDBJ databases">
        <authorList>
            <person name="Jaros S."/>
            <person name="Januszkiewicz K."/>
            <person name="Wedrychowicz H."/>
        </authorList>
    </citation>
    <scope>NUCLEOTIDE SEQUENCE [LARGE SCALE GENOMIC DNA]</scope>
    <source>
        <strain evidence="1 2">DSM 6792</strain>
    </source>
</reference>
<dbReference type="AlphaFoldDB" id="A0A1M5RB19"/>
<sequence length="247" mass="28384">MKIQYILIAILFAACQKEQKKTETADFNSIEIPEVAETNAKETEKLPLHIDTIILSEEKNANVSRILANLMEKEVDKDSIVTSKFRLDFYQNKTKVASSNVEIKQYEKGAEWYGSFGLTDSSDKNSSFIKITSGYPACGYTHDNYLYYLKNNDLQLVHQWYSMSDSGWGSWTEFASDETGKDPKNFYCKTVAFEPSDDDSEDAGIVTYSDSISFSLKGDKWKKKLLSAKERPYFEKKMTFNEFHNQQ</sequence>
<accession>A0A1M5RB19</accession>
<proteinExistence type="predicted"/>
<evidence type="ECO:0008006" key="3">
    <source>
        <dbReference type="Google" id="ProtNLM"/>
    </source>
</evidence>
<dbReference type="RefSeq" id="WP_073410196.1">
    <property type="nucleotide sequence ID" value="NZ_FQWH01000008.1"/>
</dbReference>
<dbReference type="EMBL" id="FQWH01000008">
    <property type="protein sequence ID" value="SHH23461.1"/>
    <property type="molecule type" value="Genomic_DNA"/>
</dbReference>
<evidence type="ECO:0000313" key="2">
    <source>
        <dbReference type="Proteomes" id="UP000184112"/>
    </source>
</evidence>
<dbReference type="Proteomes" id="UP000184112">
    <property type="component" value="Unassembled WGS sequence"/>
</dbReference>
<name>A0A1M5RB19_FLAJO</name>